<reference evidence="2" key="2">
    <citation type="submission" date="2021-03" db="EMBL/GenBank/DDBJ databases">
        <title>Alternative transmission patterns in independently acquired nutritional co-symbionts of Dictyopharidae planthoppers.</title>
        <authorList>
            <person name="Michalik A."/>
            <person name="Lukasik P."/>
        </authorList>
    </citation>
    <scope>NUCLEOTIDE SEQUENCE</scope>
    <source>
        <strain evidence="2">DICMUL</strain>
    </source>
</reference>
<dbReference type="Gene3D" id="3.40.630.10">
    <property type="entry name" value="Zn peptidases"/>
    <property type="match status" value="1"/>
</dbReference>
<dbReference type="Proteomes" id="UP000663602">
    <property type="component" value="Chromosome"/>
</dbReference>
<dbReference type="InterPro" id="IPR002933">
    <property type="entry name" value="Peptidase_M20"/>
</dbReference>
<gene>
    <name evidence="2" type="ORF">JSR02_00520</name>
</gene>
<accession>A0A974X948</accession>
<dbReference type="EMBL" id="CP071410">
    <property type="protein sequence ID" value="QSW37903.1"/>
    <property type="molecule type" value="Genomic_DNA"/>
</dbReference>
<dbReference type="Pfam" id="PF01546">
    <property type="entry name" value="Peptidase_M20"/>
    <property type="match status" value="1"/>
</dbReference>
<evidence type="ECO:0000313" key="2">
    <source>
        <dbReference type="EMBL" id="QSW37903.1"/>
    </source>
</evidence>
<name>A0A974X948_9PROT</name>
<sequence>MITNTNNFKINIYRLSLAKPFKTSKHAKLACILQKYANSTIQNTRGGTSDGRFIITISKYIVEIGLINKTIHSKNENISSKALFKLINIYINSIYMYLYNIQVLT</sequence>
<dbReference type="GO" id="GO:0016787">
    <property type="term" value="F:hydrolase activity"/>
    <property type="evidence" value="ECO:0007669"/>
    <property type="project" value="InterPro"/>
</dbReference>
<dbReference type="SUPFAM" id="SSF53187">
    <property type="entry name" value="Zn-dependent exopeptidases"/>
    <property type="match status" value="1"/>
</dbReference>
<organism evidence="2 3">
    <name type="scientific">Candidatus Vidania fulgoroideorum</name>
    <dbReference type="NCBI Taxonomy" id="881286"/>
    <lineage>
        <taxon>Bacteria</taxon>
        <taxon>Pseudomonadati</taxon>
        <taxon>Pseudomonadota</taxon>
        <taxon>Betaproteobacteria</taxon>
        <taxon>Candidatus Vidania</taxon>
    </lineage>
</organism>
<evidence type="ECO:0000256" key="1">
    <source>
        <dbReference type="ARBA" id="ARBA00022801"/>
    </source>
</evidence>
<evidence type="ECO:0000313" key="3">
    <source>
        <dbReference type="Proteomes" id="UP000663602"/>
    </source>
</evidence>
<reference evidence="2" key="1">
    <citation type="submission" date="2021-02" db="EMBL/GenBank/DDBJ databases">
        <authorList>
            <person name="Franco D."/>
        </authorList>
    </citation>
    <scope>NUCLEOTIDE SEQUENCE</scope>
    <source>
        <strain evidence="2">DICMUL</strain>
    </source>
</reference>
<dbReference type="AlphaFoldDB" id="A0A974X948"/>
<keyword evidence="1" id="KW-0378">Hydrolase</keyword>
<proteinExistence type="predicted"/>
<protein>
    <submittedName>
        <fullName evidence="2">M20/M25/M40 family metallo-hydrolase</fullName>
    </submittedName>
</protein>